<dbReference type="EMBL" id="AXNT01000197">
    <property type="protein sequence ID" value="KGM00506.1"/>
    <property type="molecule type" value="Genomic_DNA"/>
</dbReference>
<dbReference type="Proteomes" id="UP000029833">
    <property type="component" value="Unassembled WGS sequence"/>
</dbReference>
<feature type="compositionally biased region" description="Low complexity" evidence="5">
    <location>
        <begin position="13"/>
        <end position="44"/>
    </location>
</feature>
<dbReference type="PANTHER" id="PTHR42734:SF5">
    <property type="entry name" value="IRON TRANSPORT SYSTEM ATP-BINDING PROTEIN HI_0361-RELATED"/>
    <property type="match status" value="1"/>
</dbReference>
<feature type="region of interest" description="Disordered" evidence="5">
    <location>
        <begin position="1"/>
        <end position="44"/>
    </location>
</feature>
<evidence type="ECO:0000256" key="5">
    <source>
        <dbReference type="SAM" id="MobiDB-lite"/>
    </source>
</evidence>
<keyword evidence="2" id="KW-0813">Transport</keyword>
<organism evidence="7 8">
    <name type="scientific">Cellulomonas cellasea DSM 20118</name>
    <dbReference type="NCBI Taxonomy" id="1408250"/>
    <lineage>
        <taxon>Bacteria</taxon>
        <taxon>Bacillati</taxon>
        <taxon>Actinomycetota</taxon>
        <taxon>Actinomycetes</taxon>
        <taxon>Micrococcales</taxon>
        <taxon>Cellulomonadaceae</taxon>
        <taxon>Cellulomonas</taxon>
    </lineage>
</organism>
<dbReference type="SMART" id="SM00382">
    <property type="entry name" value="AAA"/>
    <property type="match status" value="1"/>
</dbReference>
<proteinExistence type="inferred from homology"/>
<evidence type="ECO:0000313" key="8">
    <source>
        <dbReference type="Proteomes" id="UP000029833"/>
    </source>
</evidence>
<evidence type="ECO:0000256" key="3">
    <source>
        <dbReference type="ARBA" id="ARBA00022741"/>
    </source>
</evidence>
<reference evidence="7 8" key="1">
    <citation type="submission" date="2013-10" db="EMBL/GenBank/DDBJ databases">
        <authorList>
            <person name="Wang G."/>
            <person name="Zhuang W."/>
        </authorList>
    </citation>
    <scope>NUCLEOTIDE SEQUENCE [LARGE SCALE GENOMIC DNA]</scope>
    <source>
        <strain evidence="7 8">DSM 20118</strain>
    </source>
</reference>
<comment type="caution">
    <text evidence="7">The sequence shown here is derived from an EMBL/GenBank/DDBJ whole genome shotgun (WGS) entry which is preliminary data.</text>
</comment>
<comment type="similarity">
    <text evidence="1">Belongs to the ABC transporter superfamily.</text>
</comment>
<keyword evidence="3" id="KW-0547">Nucleotide-binding</keyword>
<keyword evidence="8" id="KW-1185">Reference proteome</keyword>
<gene>
    <name evidence="7" type="ORF">Q760_08290</name>
</gene>
<dbReference type="SUPFAM" id="SSF52540">
    <property type="entry name" value="P-loop containing nucleoside triphosphate hydrolases"/>
    <property type="match status" value="1"/>
</dbReference>
<name>A0A0A0B5G8_9CELL</name>
<dbReference type="PROSITE" id="PS00211">
    <property type="entry name" value="ABC_TRANSPORTER_1"/>
    <property type="match status" value="1"/>
</dbReference>
<dbReference type="InterPro" id="IPR003593">
    <property type="entry name" value="AAA+_ATPase"/>
</dbReference>
<dbReference type="Gene3D" id="3.40.50.300">
    <property type="entry name" value="P-loop containing nucleotide triphosphate hydrolases"/>
    <property type="match status" value="1"/>
</dbReference>
<dbReference type="CDD" id="cd03235">
    <property type="entry name" value="ABC_Metallic_Cations"/>
    <property type="match status" value="1"/>
</dbReference>
<sequence>MTGTTGTTGKAVPPGAADGTGTATPATDAAGGTANPASGAAGGTATPALAVRGLTVRYRDVLALDGVDLVVEAGRLTGLVGTNGSGKSTLLKAVMGIVRPDAGSIAVLGHDGAQARRRALLGYVPQAEDVDWTFPLSVRDVVAQGRYGRLGPLRRLRAADREAVDSALERVGLTALADRQIGRLSGGQRKRAFVARCLAQEARVLLLDEPFAGVDVSSQAAITALLRDLVAGGVSALVSTHDLAGLPALADDAVLLHRRVLVRGAPEVVLQPENLALAFGGAR</sequence>
<evidence type="ECO:0000256" key="4">
    <source>
        <dbReference type="ARBA" id="ARBA00022840"/>
    </source>
</evidence>
<accession>A0A0A0B5G8</accession>
<dbReference type="InterPro" id="IPR003439">
    <property type="entry name" value="ABC_transporter-like_ATP-bd"/>
</dbReference>
<evidence type="ECO:0000256" key="2">
    <source>
        <dbReference type="ARBA" id="ARBA00022448"/>
    </source>
</evidence>
<dbReference type="RefSeq" id="WP_084142991.1">
    <property type="nucleotide sequence ID" value="NZ_AXNT01000197.1"/>
</dbReference>
<protein>
    <submittedName>
        <fullName evidence="7">ABC transporter</fullName>
    </submittedName>
</protein>
<dbReference type="GO" id="GO:0005524">
    <property type="term" value="F:ATP binding"/>
    <property type="evidence" value="ECO:0007669"/>
    <property type="project" value="UniProtKB-KW"/>
</dbReference>
<dbReference type="InterPro" id="IPR027417">
    <property type="entry name" value="P-loop_NTPase"/>
</dbReference>
<dbReference type="PANTHER" id="PTHR42734">
    <property type="entry name" value="METAL TRANSPORT SYSTEM ATP-BINDING PROTEIN TM_0124-RELATED"/>
    <property type="match status" value="1"/>
</dbReference>
<dbReference type="InterPro" id="IPR017871">
    <property type="entry name" value="ABC_transporter-like_CS"/>
</dbReference>
<dbReference type="InterPro" id="IPR050153">
    <property type="entry name" value="Metal_Ion_Import_ABC"/>
</dbReference>
<evidence type="ECO:0000259" key="6">
    <source>
        <dbReference type="PROSITE" id="PS50893"/>
    </source>
</evidence>
<dbReference type="OrthoDB" id="5296765at2"/>
<dbReference type="STRING" id="1408250.Q760_08290"/>
<dbReference type="AlphaFoldDB" id="A0A0A0B5G8"/>
<evidence type="ECO:0000256" key="1">
    <source>
        <dbReference type="ARBA" id="ARBA00005417"/>
    </source>
</evidence>
<feature type="domain" description="ABC transporter" evidence="6">
    <location>
        <begin position="49"/>
        <end position="283"/>
    </location>
</feature>
<keyword evidence="4" id="KW-0067">ATP-binding</keyword>
<dbReference type="Pfam" id="PF00005">
    <property type="entry name" value="ABC_tran"/>
    <property type="match status" value="1"/>
</dbReference>
<dbReference type="PROSITE" id="PS50893">
    <property type="entry name" value="ABC_TRANSPORTER_2"/>
    <property type="match status" value="1"/>
</dbReference>
<evidence type="ECO:0000313" key="7">
    <source>
        <dbReference type="EMBL" id="KGM00506.1"/>
    </source>
</evidence>
<dbReference type="GO" id="GO:0016887">
    <property type="term" value="F:ATP hydrolysis activity"/>
    <property type="evidence" value="ECO:0007669"/>
    <property type="project" value="InterPro"/>
</dbReference>